<accession>A0A235B1K6</accession>
<dbReference type="InterPro" id="IPR011041">
    <property type="entry name" value="Quinoprot_gluc/sorb_DH_b-prop"/>
</dbReference>
<dbReference type="Gene3D" id="2.120.10.30">
    <property type="entry name" value="TolB, C-terminal domain"/>
    <property type="match status" value="1"/>
</dbReference>
<name>A0A235B1K6_9BACL</name>
<dbReference type="RefSeq" id="WP_094265912.1">
    <property type="nucleotide sequence ID" value="NZ_NOWF01000016.1"/>
</dbReference>
<evidence type="ECO:0000313" key="2">
    <source>
        <dbReference type="EMBL" id="OYD06190.1"/>
    </source>
</evidence>
<keyword evidence="3" id="KW-1185">Reference proteome</keyword>
<dbReference type="InterPro" id="IPR011042">
    <property type="entry name" value="6-blade_b-propeller_TolB-like"/>
</dbReference>
<comment type="caution">
    <text evidence="2">The sequence shown here is derived from an EMBL/GenBank/DDBJ whole genome shotgun (WGS) entry which is preliminary data.</text>
</comment>
<dbReference type="PROSITE" id="PS51257">
    <property type="entry name" value="PROKAR_LIPOPROTEIN"/>
    <property type="match status" value="1"/>
</dbReference>
<dbReference type="SUPFAM" id="SSF50952">
    <property type="entry name" value="Soluble quinoprotein glucose dehydrogenase"/>
    <property type="match status" value="1"/>
</dbReference>
<protein>
    <submittedName>
        <fullName evidence="2">Quinoprotein glucose dehydrogenase</fullName>
    </submittedName>
</protein>
<organism evidence="2 3">
    <name type="scientific">Paludifilum halophilum</name>
    <dbReference type="NCBI Taxonomy" id="1642702"/>
    <lineage>
        <taxon>Bacteria</taxon>
        <taxon>Bacillati</taxon>
        <taxon>Bacillota</taxon>
        <taxon>Bacilli</taxon>
        <taxon>Bacillales</taxon>
        <taxon>Thermoactinomycetaceae</taxon>
        <taxon>Paludifilum</taxon>
    </lineage>
</organism>
<sequence length="361" mass="39657">MKKGWGIGLLMLLVACTQPSSDTGETNENGEARGEGMRDAKVLAEELDVPWSVVESGDVFYISERPGAIAEVPKKGGKPQRKKLSLTKEVLHEGEGGFLGLALSPDFDKDSSLYAYHTYRENGEIYNRIVRLKETEKVWKEEEILLEEIPGGFIHNGGRLAIGPDQKLYATAGDAGEEEKAQDRNSLAGKILRLNLDGSVPEDNPFPDSYVYSYGHRNPQGLAWTDKGVMYSAEHGPSGDETGKDEINRIEAGKNYGWPVIVGDEEKKGMESPLYQSGEDTWAPSGLAESDGTLYVAGLRGQQIRAFSTDGTSSRLVFEGEGRLRDILSLDGRFYVLTNNTDGRGSPGKNDDRLLRLDHLK</sequence>
<gene>
    <name evidence="2" type="ORF">CHM34_17500</name>
</gene>
<proteinExistence type="predicted"/>
<dbReference type="Pfam" id="PF07995">
    <property type="entry name" value="GSDH"/>
    <property type="match status" value="1"/>
</dbReference>
<dbReference type="EMBL" id="NOWF01000016">
    <property type="protein sequence ID" value="OYD06190.1"/>
    <property type="molecule type" value="Genomic_DNA"/>
</dbReference>
<dbReference type="PANTHER" id="PTHR19328:SF13">
    <property type="entry name" value="HIPL1 PROTEIN"/>
    <property type="match status" value="1"/>
</dbReference>
<reference evidence="2 3" key="1">
    <citation type="submission" date="2017-07" db="EMBL/GenBank/DDBJ databases">
        <title>The genome sequence of Paludifilum halophilum highlights mechanisms for microbial adaptation to high salt environemnts.</title>
        <authorList>
            <person name="Belbahri L."/>
        </authorList>
    </citation>
    <scope>NUCLEOTIDE SEQUENCE [LARGE SCALE GENOMIC DNA]</scope>
    <source>
        <strain evidence="2 3">DSM 102817</strain>
    </source>
</reference>
<evidence type="ECO:0000259" key="1">
    <source>
        <dbReference type="Pfam" id="PF07995"/>
    </source>
</evidence>
<evidence type="ECO:0000313" key="3">
    <source>
        <dbReference type="Proteomes" id="UP000215459"/>
    </source>
</evidence>
<dbReference type="Proteomes" id="UP000215459">
    <property type="component" value="Unassembled WGS sequence"/>
</dbReference>
<dbReference type="OrthoDB" id="9770043at2"/>
<dbReference type="PANTHER" id="PTHR19328">
    <property type="entry name" value="HEDGEHOG-INTERACTING PROTEIN"/>
    <property type="match status" value="1"/>
</dbReference>
<dbReference type="InterPro" id="IPR012938">
    <property type="entry name" value="Glc/Sorbosone_DH"/>
</dbReference>
<dbReference type="AlphaFoldDB" id="A0A235B1K6"/>
<feature type="domain" description="Glucose/Sorbosone dehydrogenase" evidence="1">
    <location>
        <begin position="47"/>
        <end position="344"/>
    </location>
</feature>